<dbReference type="SUPFAM" id="SSF109604">
    <property type="entry name" value="HD-domain/PDEase-like"/>
    <property type="match status" value="1"/>
</dbReference>
<name>A0A0V8HMP1_9BACI</name>
<evidence type="ECO:0000313" key="2">
    <source>
        <dbReference type="EMBL" id="SCB83193.1"/>
    </source>
</evidence>
<accession>A0A0V8HMP1</accession>
<protein>
    <recommendedName>
        <fullName evidence="1">HD/PDEase domain-containing protein</fullName>
    </recommendedName>
</protein>
<sequence length="215" mass="24817">MGRDEIDKLIQALKHEYKDESSGHDWHHLERVRKNALLIAERENITATYIIELAALLHDVPDDKLNATEEEGKRKLDGYVSMLSLKEEEKEELYDIIFSISYKGGNEKPLTSIKSMIVRDADRLDAIGAIGIARTFAYGGKKGQVLYDPDIEERSVMTLQEYRTGKSSGIHHFHEKLLKLKNLMCTETGKVLAEDRHDFMLHFLKQFNKEWNGRE</sequence>
<dbReference type="PANTHER" id="PTHR33594:SF1">
    <property type="entry name" value="HD_PDEASE DOMAIN-CONTAINING PROTEIN"/>
    <property type="match status" value="1"/>
</dbReference>
<dbReference type="Gene3D" id="1.20.58.1910">
    <property type="match status" value="1"/>
</dbReference>
<dbReference type="EMBL" id="FMAU01000001">
    <property type="protein sequence ID" value="SCB83193.1"/>
    <property type="molecule type" value="Genomic_DNA"/>
</dbReference>
<dbReference type="Gene3D" id="1.10.472.50">
    <property type="entry name" value="HD-domain/PDEase-like"/>
    <property type="match status" value="1"/>
</dbReference>
<reference evidence="3" key="1">
    <citation type="submission" date="2016-08" db="EMBL/GenBank/DDBJ databases">
        <authorList>
            <person name="Varghese N."/>
            <person name="Submissions Spin"/>
        </authorList>
    </citation>
    <scope>NUCLEOTIDE SEQUENCE [LARGE SCALE GENOMIC DNA]</scope>
    <source>
        <strain evidence="3">SGD-1123</strain>
    </source>
</reference>
<dbReference type="RefSeq" id="WP_058297596.1">
    <property type="nucleotide sequence ID" value="NZ_FMAU01000001.1"/>
</dbReference>
<dbReference type="OrthoDB" id="9797344at2"/>
<dbReference type="Pfam" id="PF01966">
    <property type="entry name" value="HD"/>
    <property type="match status" value="1"/>
</dbReference>
<evidence type="ECO:0000259" key="1">
    <source>
        <dbReference type="SMART" id="SM00471"/>
    </source>
</evidence>
<dbReference type="CDD" id="cd00077">
    <property type="entry name" value="HDc"/>
    <property type="match status" value="1"/>
</dbReference>
<dbReference type="Proteomes" id="UP000181997">
    <property type="component" value="Unassembled WGS sequence"/>
</dbReference>
<proteinExistence type="predicted"/>
<keyword evidence="3" id="KW-1185">Reference proteome</keyword>
<dbReference type="InterPro" id="IPR006674">
    <property type="entry name" value="HD_domain"/>
</dbReference>
<evidence type="ECO:0000313" key="3">
    <source>
        <dbReference type="Proteomes" id="UP000181997"/>
    </source>
</evidence>
<dbReference type="PANTHER" id="PTHR33594">
    <property type="entry name" value="SUPERFAMILY HYDROLASE, PUTATIVE (AFU_ORTHOLOGUE AFUA_1G03035)-RELATED"/>
    <property type="match status" value="1"/>
</dbReference>
<gene>
    <name evidence="2" type="ORF">GA0061094_0805</name>
</gene>
<dbReference type="SMART" id="SM00471">
    <property type="entry name" value="HDc"/>
    <property type="match status" value="1"/>
</dbReference>
<organism evidence="2 3">
    <name type="scientific">[Bacillus] enclensis</name>
    <dbReference type="NCBI Taxonomy" id="1402860"/>
    <lineage>
        <taxon>Bacteria</taxon>
        <taxon>Bacillati</taxon>
        <taxon>Bacillota</taxon>
        <taxon>Bacilli</taxon>
        <taxon>Bacillales</taxon>
        <taxon>Bacillaceae</taxon>
        <taxon>Rossellomorea</taxon>
    </lineage>
</organism>
<dbReference type="InterPro" id="IPR003607">
    <property type="entry name" value="HD/PDEase_dom"/>
</dbReference>
<dbReference type="AlphaFoldDB" id="A0A0V8HMP1"/>
<feature type="domain" description="HD/PDEase" evidence="1">
    <location>
        <begin position="21"/>
        <end position="136"/>
    </location>
</feature>